<feature type="compositionally biased region" description="Polar residues" evidence="2">
    <location>
        <begin position="1156"/>
        <end position="1198"/>
    </location>
</feature>
<dbReference type="GO" id="GO:0005096">
    <property type="term" value="F:GTPase activator activity"/>
    <property type="evidence" value="ECO:0007669"/>
    <property type="project" value="UniProtKB-KW"/>
</dbReference>
<dbReference type="SMART" id="SM00324">
    <property type="entry name" value="RhoGAP"/>
    <property type="match status" value="1"/>
</dbReference>
<feature type="region of interest" description="Disordered" evidence="2">
    <location>
        <begin position="13"/>
        <end position="92"/>
    </location>
</feature>
<reference evidence="5 6" key="1">
    <citation type="submission" date="2025-04" db="UniProtKB">
        <authorList>
            <consortium name="RefSeq"/>
        </authorList>
    </citation>
    <scope>IDENTIFICATION</scope>
</reference>
<dbReference type="RefSeq" id="XP_055893706.1">
    <property type="nucleotide sequence ID" value="XM_056037731.1"/>
</dbReference>
<dbReference type="OrthoDB" id="10024839at2759"/>
<dbReference type="PANTHER" id="PTHR12635:SF7">
    <property type="entry name" value="RHO GTPASE ACTIVATING PROTEIN 6-RELATED"/>
    <property type="match status" value="1"/>
</dbReference>
<dbReference type="Pfam" id="PF00620">
    <property type="entry name" value="RhoGAP"/>
    <property type="match status" value="1"/>
</dbReference>
<feature type="region of interest" description="Disordered" evidence="2">
    <location>
        <begin position="1148"/>
        <end position="1204"/>
    </location>
</feature>
<feature type="compositionally biased region" description="Basic and acidic residues" evidence="2">
    <location>
        <begin position="27"/>
        <end position="40"/>
    </location>
</feature>
<evidence type="ECO:0000313" key="6">
    <source>
        <dbReference type="RefSeq" id="XP_055893704.1"/>
    </source>
</evidence>
<feature type="compositionally biased region" description="Polar residues" evidence="2">
    <location>
        <begin position="484"/>
        <end position="500"/>
    </location>
</feature>
<keyword evidence="4" id="KW-1185">Reference proteome</keyword>
<evidence type="ECO:0000256" key="1">
    <source>
        <dbReference type="ARBA" id="ARBA00022468"/>
    </source>
</evidence>
<sequence length="1371" mass="151217">MVFLSTVGAMQNSRSHIAAPPSRRPYAHPEEEHRLKRAERPGLGLSSSRPLSVHGLPSFHGLSSPDDPVSQPPGSLRAEQMPQTLKSASTSSVIASRPDMVMVNGFIVHSKPTSSQRFRRVGQYQNGHVEDVSSPLLNHKYDSVSSRNSLKSASCIQLSSAHGFPPELPPMLDLTQHKAKAVYISPSANQSYSHQRDYTDKDSLHAQGATFTKLNGTVDQTFELNRNSLNRAPRKPPVVQSNSLYQNTWSHSDVDHNDNVDNMEAAKVRPLQRSKENLEIRSDVLDNNMSQFVRAQKMSLVPGVSSPNNDPNHDRLNYNTRFSSMQCLQERTNTYKPNLKSSSSYSIRDSYGTMTHHSGRSSTGTNDYLQSSGQNFFMQRRGSDQLRRAVSYEQKVLEPKDIVIRTSSDGELESEYVTLDRHYSPFQNSRLSKVTEGVAQSSIAALNGALSPLTESNNIRTTLNPHVPNDDLINPDVLHASNQPIRSSKSMNFNPTNTSAEVRGAHQKRKSNSGALRAVAETLGSVFHSPRSSGSSSRGSGSPRSTNGFGGAPMTFSSTNMTNGHVASKQRLTRSKSLPDLQAPDSANHYSDDEDGDDFGFLSYPISFSSCSTSAAMNKAKSPSPGNKIFPKRWRSKTKVIATTAKAATMWMPGPPGSCTWSSMSGRKVQLRPVSILNLTEAERLALQKIALSKLQSMDIGCPVAIPKENEELQRSKKSSLSLKRRSKSVSAPALDAMGKESSGQGLVFKIPLSKCLMNDKELEKRRKRIASTVGGSSVKNKGDANENSTKPNRKSSSSSQGSAENSNHLLSPHNDFSVSAHKRAASSDSLSESESSRNTSSSLIDALSLSTSNPPSRLGSVAMEGVVLANQGLTHVPNVVKACFKHIETYGLQTLGIFRVGCSKKRVKQLREEFDSGKEVVLTDEYHPHDVAALLKEYFRDLPDPLLTRELYLPFLFVKRMKDEHKRHNALRLLISMLPVANRDTLWALLRFLATVCQHAADATDEKGEVIAGNKMDSHNLATLFGPNILHRTKTTNDKELMSESAERVEQSKEIIEVVKDLIDNHHELFEISGSLRDDVLRLLAETNQEVVDNILKFLANQNQIEADPESMCSVFEDSMNSPYLYHAMNSDADLLTYTRKQSLTSHRPLRVTKSADNSLDSPVSKSRATHLSESQAFSPTSKDNQASVSSTTSNPGKQRYDLGYGFPNPMLGLLPILRVSQEPVNQDVVMRGRVESGYAERPHSEIYNENLNIPRPVYLRENSYSSVSSGLSSSLNSQGGSDLNQSGQWALPTPPTSRGSSPKPSFKNSSSSSTLIAPSLSPMILKQNFLKQDDENKPPLQSSDWERWRHWEKMAAEKKNSESEQETLV</sequence>
<dbReference type="GO" id="GO:0007165">
    <property type="term" value="P:signal transduction"/>
    <property type="evidence" value="ECO:0007669"/>
    <property type="project" value="InterPro"/>
</dbReference>
<dbReference type="SUPFAM" id="SSF48350">
    <property type="entry name" value="GTPase activation domain, GAP"/>
    <property type="match status" value="1"/>
</dbReference>
<name>A0A9W3B2M0_BIOGL</name>
<dbReference type="RefSeq" id="XP_055893703.1">
    <property type="nucleotide sequence ID" value="XM_056037728.1"/>
</dbReference>
<feature type="compositionally biased region" description="Polar residues" evidence="2">
    <location>
        <begin position="81"/>
        <end position="92"/>
    </location>
</feature>
<dbReference type="RefSeq" id="XP_055893704.1">
    <property type="nucleotide sequence ID" value="XM_056037729.1"/>
</dbReference>
<feature type="region of interest" description="Disordered" evidence="2">
    <location>
        <begin position="1271"/>
        <end position="1321"/>
    </location>
</feature>
<feature type="compositionally biased region" description="Low complexity" evidence="2">
    <location>
        <begin position="529"/>
        <end position="545"/>
    </location>
</feature>
<evidence type="ECO:0000313" key="4">
    <source>
        <dbReference type="Proteomes" id="UP001165740"/>
    </source>
</evidence>
<feature type="region of interest" description="Disordered" evidence="2">
    <location>
        <begin position="769"/>
        <end position="838"/>
    </location>
</feature>
<feature type="region of interest" description="Disordered" evidence="2">
    <location>
        <begin position="1330"/>
        <end position="1349"/>
    </location>
</feature>
<feature type="compositionally biased region" description="Low complexity" evidence="2">
    <location>
        <begin position="827"/>
        <end position="838"/>
    </location>
</feature>
<keyword evidence="1" id="KW-0343">GTPase activation</keyword>
<feature type="compositionally biased region" description="Polar residues" evidence="2">
    <location>
        <begin position="555"/>
        <end position="565"/>
    </location>
</feature>
<dbReference type="InterPro" id="IPR008936">
    <property type="entry name" value="Rho_GTPase_activation_prot"/>
</dbReference>
<dbReference type="Proteomes" id="UP001165740">
    <property type="component" value="Chromosome 8"/>
</dbReference>
<feature type="compositionally biased region" description="Low complexity" evidence="2">
    <location>
        <begin position="788"/>
        <end position="808"/>
    </location>
</feature>
<feature type="compositionally biased region" description="Low complexity" evidence="2">
    <location>
        <begin position="1302"/>
        <end position="1321"/>
    </location>
</feature>
<accession>A0A9W3B2M0</accession>
<protein>
    <submittedName>
        <fullName evidence="5 6">Rho GTPase-activating protein 6-like</fullName>
    </submittedName>
</protein>
<evidence type="ECO:0000256" key="2">
    <source>
        <dbReference type="SAM" id="MobiDB-lite"/>
    </source>
</evidence>
<proteinExistence type="predicted"/>
<feature type="compositionally biased region" description="Low complexity" evidence="2">
    <location>
        <begin position="1271"/>
        <end position="1286"/>
    </location>
</feature>
<dbReference type="GeneID" id="106075984"/>
<feature type="compositionally biased region" description="Low complexity" evidence="2">
    <location>
        <begin position="41"/>
        <end position="52"/>
    </location>
</feature>
<feature type="region of interest" description="Disordered" evidence="2">
    <location>
        <begin position="336"/>
        <end position="370"/>
    </location>
</feature>
<feature type="region of interest" description="Disordered" evidence="2">
    <location>
        <begin position="712"/>
        <end position="738"/>
    </location>
</feature>
<evidence type="ECO:0000313" key="5">
    <source>
        <dbReference type="RefSeq" id="XP_055893703.1"/>
    </source>
</evidence>
<dbReference type="Gene3D" id="1.10.555.10">
    <property type="entry name" value="Rho GTPase activation protein"/>
    <property type="match status" value="1"/>
</dbReference>
<dbReference type="RefSeq" id="XP_055893707.1">
    <property type="nucleotide sequence ID" value="XM_056037732.1"/>
</dbReference>
<dbReference type="PROSITE" id="PS50238">
    <property type="entry name" value="RHOGAP"/>
    <property type="match status" value="1"/>
</dbReference>
<evidence type="ECO:0000259" key="3">
    <source>
        <dbReference type="PROSITE" id="PS50238"/>
    </source>
</evidence>
<feature type="compositionally biased region" description="Polar residues" evidence="2">
    <location>
        <begin position="352"/>
        <end position="370"/>
    </location>
</feature>
<feature type="region of interest" description="Disordered" evidence="2">
    <location>
        <begin position="484"/>
        <end position="592"/>
    </location>
</feature>
<evidence type="ECO:0000313" key="7">
    <source>
        <dbReference type="RefSeq" id="XP_055893706.1"/>
    </source>
</evidence>
<dbReference type="PANTHER" id="PTHR12635">
    <property type="entry name" value="RHO-GTPASE-ACTIVATING PROTEIN 6 FAMILY MEMBER"/>
    <property type="match status" value="1"/>
</dbReference>
<gene>
    <name evidence="5 6 7 8" type="primary">LOC106075984</name>
</gene>
<dbReference type="InterPro" id="IPR000198">
    <property type="entry name" value="RhoGAP_dom"/>
</dbReference>
<dbReference type="InterPro" id="IPR037863">
    <property type="entry name" value="RHOGAP6/36"/>
</dbReference>
<evidence type="ECO:0000313" key="8">
    <source>
        <dbReference type="RefSeq" id="XP_055893707.1"/>
    </source>
</evidence>
<organism evidence="4 7">
    <name type="scientific">Biomphalaria glabrata</name>
    <name type="common">Bloodfluke planorb</name>
    <name type="synonym">Freshwater snail</name>
    <dbReference type="NCBI Taxonomy" id="6526"/>
    <lineage>
        <taxon>Eukaryota</taxon>
        <taxon>Metazoa</taxon>
        <taxon>Spiralia</taxon>
        <taxon>Lophotrochozoa</taxon>
        <taxon>Mollusca</taxon>
        <taxon>Gastropoda</taxon>
        <taxon>Heterobranchia</taxon>
        <taxon>Euthyneura</taxon>
        <taxon>Panpulmonata</taxon>
        <taxon>Hygrophila</taxon>
        <taxon>Lymnaeoidea</taxon>
        <taxon>Planorbidae</taxon>
        <taxon>Biomphalaria</taxon>
    </lineage>
</organism>
<feature type="domain" description="Rho-GAP" evidence="3">
    <location>
        <begin position="862"/>
        <end position="1071"/>
    </location>
</feature>